<comment type="caution">
    <text evidence="1">The sequence shown here is derived from an EMBL/GenBank/DDBJ whole genome shotgun (WGS) entry which is preliminary data.</text>
</comment>
<protein>
    <submittedName>
        <fullName evidence="1">Uncharacterized protein</fullName>
    </submittedName>
</protein>
<gene>
    <name evidence="1" type="ORF">A6302_02563</name>
</gene>
<accession>A0A1E3H1D5</accession>
<dbReference type="Proteomes" id="UP000094622">
    <property type="component" value="Unassembled WGS sequence"/>
</dbReference>
<dbReference type="AlphaFoldDB" id="A0A1E3H1D5"/>
<name>A0A1E3H1D5_9HYPH</name>
<reference evidence="1 2" key="1">
    <citation type="submission" date="2016-07" db="EMBL/GenBank/DDBJ databases">
        <title>Draft Genome Sequence of Methylobrevis pamukkalensis PK2.</title>
        <authorList>
            <person name="Vasilenko O.V."/>
            <person name="Doronina N.V."/>
            <person name="Shmareva M.N."/>
            <person name="Tarlachkov S.V."/>
            <person name="Mustakhimov I."/>
            <person name="Trotsenko Y.A."/>
        </authorList>
    </citation>
    <scope>NUCLEOTIDE SEQUENCE [LARGE SCALE GENOMIC DNA]</scope>
    <source>
        <strain evidence="1 2">PK2</strain>
    </source>
</reference>
<proteinExistence type="predicted"/>
<sequence>MHTGLVTAGCIAGLGFAIIGFSQAVDAHAEVPRYPVDLLVKADPVALPAPTTDAAFVTTEMPVTGEQSSVLIRLMAE</sequence>
<dbReference type="EMBL" id="MCRJ01000061">
    <property type="protein sequence ID" value="ODN70139.1"/>
    <property type="molecule type" value="Genomic_DNA"/>
</dbReference>
<keyword evidence="2" id="KW-1185">Reference proteome</keyword>
<organism evidence="1 2">
    <name type="scientific">Methylobrevis pamukkalensis</name>
    <dbReference type="NCBI Taxonomy" id="1439726"/>
    <lineage>
        <taxon>Bacteria</taxon>
        <taxon>Pseudomonadati</taxon>
        <taxon>Pseudomonadota</taxon>
        <taxon>Alphaproteobacteria</taxon>
        <taxon>Hyphomicrobiales</taxon>
        <taxon>Pleomorphomonadaceae</taxon>
        <taxon>Methylobrevis</taxon>
    </lineage>
</organism>
<evidence type="ECO:0000313" key="1">
    <source>
        <dbReference type="EMBL" id="ODN70139.1"/>
    </source>
</evidence>
<evidence type="ECO:0000313" key="2">
    <source>
        <dbReference type="Proteomes" id="UP000094622"/>
    </source>
</evidence>